<dbReference type="CDD" id="cd21978">
    <property type="entry name" value="HMG-box_HMGB_rpt1"/>
    <property type="match status" value="1"/>
</dbReference>
<dbReference type="PROSITE" id="PS50118">
    <property type="entry name" value="HMG_BOX_2"/>
    <property type="match status" value="2"/>
</dbReference>
<dbReference type="PANTHER" id="PTHR48112">
    <property type="entry name" value="HIGH MOBILITY GROUP PROTEIN DSP1"/>
    <property type="match status" value="1"/>
</dbReference>
<evidence type="ECO:0000256" key="3">
    <source>
        <dbReference type="ARBA" id="ARBA00008774"/>
    </source>
</evidence>
<dbReference type="Gene3D" id="1.10.30.10">
    <property type="entry name" value="High mobility group box domain"/>
    <property type="match status" value="2"/>
</dbReference>
<evidence type="ECO:0000256" key="2">
    <source>
        <dbReference type="ARBA" id="ARBA00004286"/>
    </source>
</evidence>
<keyword evidence="7 8" id="KW-0539">Nucleus</keyword>
<dbReference type="Proteomes" id="UP001497472">
    <property type="component" value="Unassembled WGS sequence"/>
</dbReference>
<keyword evidence="13" id="KW-1185">Reference proteome</keyword>
<feature type="coiled-coil region" evidence="9">
    <location>
        <begin position="361"/>
        <end position="407"/>
    </location>
</feature>
<evidence type="ECO:0000256" key="1">
    <source>
        <dbReference type="ARBA" id="ARBA00004123"/>
    </source>
</evidence>
<reference evidence="12 13" key="1">
    <citation type="submission" date="2023-11" db="EMBL/GenBank/DDBJ databases">
        <authorList>
            <person name="Okamura Y."/>
        </authorList>
    </citation>
    <scope>NUCLEOTIDE SEQUENCE [LARGE SCALE GENOMIC DNA]</scope>
</reference>
<feature type="DNA-binding region" description="HMG box" evidence="8">
    <location>
        <begin position="513"/>
        <end position="581"/>
    </location>
</feature>
<evidence type="ECO:0000313" key="13">
    <source>
        <dbReference type="Proteomes" id="UP001497472"/>
    </source>
</evidence>
<evidence type="ECO:0000259" key="11">
    <source>
        <dbReference type="PROSITE" id="PS50118"/>
    </source>
</evidence>
<dbReference type="CDD" id="cd01390">
    <property type="entry name" value="HMG-box_NHP6-like"/>
    <property type="match status" value="1"/>
</dbReference>
<evidence type="ECO:0000256" key="9">
    <source>
        <dbReference type="SAM" id="Coils"/>
    </source>
</evidence>
<keyword evidence="6 8" id="KW-0238">DNA-binding</keyword>
<protein>
    <recommendedName>
        <fullName evidence="11">HMG box domain-containing protein</fullName>
    </recommendedName>
</protein>
<dbReference type="PRINTS" id="PR00886">
    <property type="entry name" value="HIGHMOBLTY12"/>
</dbReference>
<gene>
    <name evidence="12" type="ORF">LNINA_LOCUS11073</name>
</gene>
<evidence type="ECO:0000256" key="8">
    <source>
        <dbReference type="PROSITE-ProRule" id="PRU00267"/>
    </source>
</evidence>
<sequence>MTSTALCFRYDERHEVPYVISAEIVCSFCNNKYYSLVVVTLFYNVPCQIIVSLCHENCSSFVRASVLVKYLECWNSSLFSVQKGYYGLNVIKIKIKVAAEDKETGRLKSEDRDMGDRGATGGAWGARDDASWWSGGSGEIQHQQQINEEIARSTAAATHQLYTYKMTSGFSNNGGDNSAPNFDYRLITNSSSREDSPQQPWWYASGSVENQQTSSPSSQNHPSPDSEQSNQPTNAVQQNHQTLQQQQQQQAQKEQQNQIQQQQNQLQQQLEQHQNLQQAIQQAQNLQQTLHQNQQQTLQQMLQQQQLQQLQQQQQQQTQSQQSQQQQNKLEQSNNQPNLIQVTQAQAQALVAQAALQQQVVQTLQQQQQSLQEHLQAVQQQQIQAALQRQSATLQELQQQQALISQNTPKARMPRAKPYNKPRGRMTAYAFFVQTCREEHKKKYPDENVVFAAFSKKCAERWNTMSEKEKLRFHEMAEQDKKRYDLEMKNYVPPKDVKVRGRKRQQPKDPNAPKRSLSAFFWFCNDERSKVKANNPEYTMGDIAKELGRRWAAADPETKTKYEGLSEKDKARYDREMTAYKKSALMMQQHQHIMEVGEEDTPDFDAEDEYK</sequence>
<comment type="caution">
    <text evidence="12">The sequence shown here is derived from an EMBL/GenBank/DDBJ whole genome shotgun (WGS) entry which is preliminary data.</text>
</comment>
<feature type="DNA-binding region" description="HMG box" evidence="8">
    <location>
        <begin position="422"/>
        <end position="492"/>
    </location>
</feature>
<feature type="region of interest" description="Disordered" evidence="10">
    <location>
        <begin position="208"/>
        <end position="250"/>
    </location>
</feature>
<organism evidence="12 13">
    <name type="scientific">Leptosia nina</name>
    <dbReference type="NCBI Taxonomy" id="320188"/>
    <lineage>
        <taxon>Eukaryota</taxon>
        <taxon>Metazoa</taxon>
        <taxon>Ecdysozoa</taxon>
        <taxon>Arthropoda</taxon>
        <taxon>Hexapoda</taxon>
        <taxon>Insecta</taxon>
        <taxon>Pterygota</taxon>
        <taxon>Neoptera</taxon>
        <taxon>Endopterygota</taxon>
        <taxon>Lepidoptera</taxon>
        <taxon>Glossata</taxon>
        <taxon>Ditrysia</taxon>
        <taxon>Papilionoidea</taxon>
        <taxon>Pieridae</taxon>
        <taxon>Pierinae</taxon>
        <taxon>Leptosia</taxon>
    </lineage>
</organism>
<dbReference type="SMART" id="SM00398">
    <property type="entry name" value="HMG"/>
    <property type="match status" value="2"/>
</dbReference>
<evidence type="ECO:0000256" key="4">
    <source>
        <dbReference type="ARBA" id="ARBA00022454"/>
    </source>
</evidence>
<dbReference type="FunFam" id="1.10.30.10:FF:000016">
    <property type="entry name" value="FACT complex subunit SSRP1"/>
    <property type="match status" value="1"/>
</dbReference>
<name>A0AAV1JR58_9NEOP</name>
<evidence type="ECO:0000256" key="5">
    <source>
        <dbReference type="ARBA" id="ARBA00022737"/>
    </source>
</evidence>
<dbReference type="SUPFAM" id="SSF47095">
    <property type="entry name" value="HMG-box"/>
    <property type="match status" value="2"/>
</dbReference>
<feature type="domain" description="HMG box" evidence="11">
    <location>
        <begin position="422"/>
        <end position="492"/>
    </location>
</feature>
<dbReference type="PANTHER" id="PTHR48112:SF32">
    <property type="entry name" value="HIGH MOBILITY GROUP PROTEIN B3"/>
    <property type="match status" value="1"/>
</dbReference>
<evidence type="ECO:0000313" key="12">
    <source>
        <dbReference type="EMBL" id="CAK1551983.1"/>
    </source>
</evidence>
<keyword evidence="4" id="KW-0158">Chromosome</keyword>
<dbReference type="EMBL" id="CAVLEF010000132">
    <property type="protein sequence ID" value="CAK1551983.1"/>
    <property type="molecule type" value="Genomic_DNA"/>
</dbReference>
<evidence type="ECO:0000256" key="10">
    <source>
        <dbReference type="SAM" id="MobiDB-lite"/>
    </source>
</evidence>
<evidence type="ECO:0000256" key="7">
    <source>
        <dbReference type="ARBA" id="ARBA00023242"/>
    </source>
</evidence>
<feature type="region of interest" description="Disordered" evidence="10">
    <location>
        <begin position="495"/>
        <end position="514"/>
    </location>
</feature>
<dbReference type="InterPro" id="IPR050342">
    <property type="entry name" value="HMGB"/>
</dbReference>
<evidence type="ECO:0000256" key="6">
    <source>
        <dbReference type="ARBA" id="ARBA00023125"/>
    </source>
</evidence>
<dbReference type="GO" id="GO:0005634">
    <property type="term" value="C:nucleus"/>
    <property type="evidence" value="ECO:0007669"/>
    <property type="project" value="UniProtKB-SubCell"/>
</dbReference>
<feature type="compositionally biased region" description="Polar residues" evidence="10">
    <location>
        <begin position="208"/>
        <end position="236"/>
    </location>
</feature>
<comment type="subcellular location">
    <subcellularLocation>
        <location evidence="2">Chromosome</location>
    </subcellularLocation>
    <subcellularLocation>
        <location evidence="1">Nucleus</location>
    </subcellularLocation>
</comment>
<accession>A0AAV1JR58</accession>
<keyword evidence="9" id="KW-0175">Coiled coil</keyword>
<proteinExistence type="inferred from homology"/>
<feature type="domain" description="HMG box" evidence="11">
    <location>
        <begin position="513"/>
        <end position="581"/>
    </location>
</feature>
<comment type="similarity">
    <text evidence="3">Belongs to the HMGB family.</text>
</comment>
<dbReference type="GO" id="GO:0003677">
    <property type="term" value="F:DNA binding"/>
    <property type="evidence" value="ECO:0007669"/>
    <property type="project" value="UniProtKB-UniRule"/>
</dbReference>
<feature type="compositionally biased region" description="Low complexity" evidence="10">
    <location>
        <begin position="237"/>
        <end position="250"/>
    </location>
</feature>
<dbReference type="Pfam" id="PF09011">
    <property type="entry name" value="HMG_box_2"/>
    <property type="match status" value="1"/>
</dbReference>
<dbReference type="InterPro" id="IPR009071">
    <property type="entry name" value="HMG_box_dom"/>
</dbReference>
<dbReference type="AlphaFoldDB" id="A0AAV1JR58"/>
<dbReference type="FunFam" id="1.10.30.10:FF:000013">
    <property type="entry name" value="High mobility group protein B3"/>
    <property type="match status" value="1"/>
</dbReference>
<dbReference type="GO" id="GO:0005694">
    <property type="term" value="C:chromosome"/>
    <property type="evidence" value="ECO:0007669"/>
    <property type="project" value="UniProtKB-SubCell"/>
</dbReference>
<dbReference type="Pfam" id="PF00505">
    <property type="entry name" value="HMG_box"/>
    <property type="match status" value="1"/>
</dbReference>
<dbReference type="InterPro" id="IPR036910">
    <property type="entry name" value="HMG_box_dom_sf"/>
</dbReference>
<keyword evidence="5" id="KW-0677">Repeat</keyword>